<dbReference type="Proteomes" id="UP001633002">
    <property type="component" value="Unassembled WGS sequence"/>
</dbReference>
<gene>
    <name evidence="1" type="ORF">R1sor_013905</name>
</gene>
<dbReference type="EMBL" id="JBJQOH010000004">
    <property type="protein sequence ID" value="KAL3687596.1"/>
    <property type="molecule type" value="Genomic_DNA"/>
</dbReference>
<protein>
    <submittedName>
        <fullName evidence="1">Uncharacterized protein</fullName>
    </submittedName>
</protein>
<accession>A0ABD3HC11</accession>
<name>A0ABD3HC11_9MARC</name>
<dbReference type="AlphaFoldDB" id="A0ABD3HC11"/>
<proteinExistence type="predicted"/>
<reference evidence="1 2" key="1">
    <citation type="submission" date="2024-09" db="EMBL/GenBank/DDBJ databases">
        <title>Chromosome-scale assembly of Riccia sorocarpa.</title>
        <authorList>
            <person name="Paukszto L."/>
        </authorList>
    </citation>
    <scope>NUCLEOTIDE SEQUENCE [LARGE SCALE GENOMIC DNA]</scope>
    <source>
        <strain evidence="1">LP-2024</strain>
        <tissue evidence="1">Aerial parts of the thallus</tissue>
    </source>
</reference>
<evidence type="ECO:0000313" key="1">
    <source>
        <dbReference type="EMBL" id="KAL3687596.1"/>
    </source>
</evidence>
<sequence length="88" mass="9941">MNKRSYMCLLEMICEHHVFDNNFSCPQAEVLLQLAVALDRFAHEGNGVCLNRTMLMWEVSHGSMTMSFAGFAARILMFADICHSVPIS</sequence>
<comment type="caution">
    <text evidence="1">The sequence shown here is derived from an EMBL/GenBank/DDBJ whole genome shotgun (WGS) entry which is preliminary data.</text>
</comment>
<keyword evidence="2" id="KW-1185">Reference proteome</keyword>
<evidence type="ECO:0000313" key="2">
    <source>
        <dbReference type="Proteomes" id="UP001633002"/>
    </source>
</evidence>
<organism evidence="1 2">
    <name type="scientific">Riccia sorocarpa</name>
    <dbReference type="NCBI Taxonomy" id="122646"/>
    <lineage>
        <taxon>Eukaryota</taxon>
        <taxon>Viridiplantae</taxon>
        <taxon>Streptophyta</taxon>
        <taxon>Embryophyta</taxon>
        <taxon>Marchantiophyta</taxon>
        <taxon>Marchantiopsida</taxon>
        <taxon>Marchantiidae</taxon>
        <taxon>Marchantiales</taxon>
        <taxon>Ricciaceae</taxon>
        <taxon>Riccia</taxon>
    </lineage>
</organism>